<protein>
    <submittedName>
        <fullName evidence="1">Uncharacterized protein</fullName>
    </submittedName>
</protein>
<dbReference type="EMBL" id="BARS01021692">
    <property type="protein sequence ID" value="GAG06531.1"/>
    <property type="molecule type" value="Genomic_DNA"/>
</dbReference>
<proteinExistence type="predicted"/>
<sequence>MRVPAISENFGDLLDPRFSKIYDKEYEENVKESMIPLIYGMIGPGQLKFKSGYKVSGIGGMTDLADFDGTITYDAPSQLYDKTFDFPEKVLGMKVERKLYDDDEFGIMDSGKSPFIVMERW</sequence>
<dbReference type="AlphaFoldDB" id="X0W1D7"/>
<accession>X0W1D7</accession>
<evidence type="ECO:0000313" key="1">
    <source>
        <dbReference type="EMBL" id="GAG06531.1"/>
    </source>
</evidence>
<reference evidence="1" key="1">
    <citation type="journal article" date="2014" name="Front. Microbiol.">
        <title>High frequency of phylogenetically diverse reductive dehalogenase-homologous genes in deep subseafloor sedimentary metagenomes.</title>
        <authorList>
            <person name="Kawai M."/>
            <person name="Futagami T."/>
            <person name="Toyoda A."/>
            <person name="Takaki Y."/>
            <person name="Nishi S."/>
            <person name="Hori S."/>
            <person name="Arai W."/>
            <person name="Tsubouchi T."/>
            <person name="Morono Y."/>
            <person name="Uchiyama I."/>
            <person name="Ito T."/>
            <person name="Fujiyama A."/>
            <person name="Inagaki F."/>
            <person name="Takami H."/>
        </authorList>
    </citation>
    <scope>NUCLEOTIDE SEQUENCE</scope>
    <source>
        <strain evidence="1">Expedition CK06-06</strain>
    </source>
</reference>
<organism evidence="1">
    <name type="scientific">marine sediment metagenome</name>
    <dbReference type="NCBI Taxonomy" id="412755"/>
    <lineage>
        <taxon>unclassified sequences</taxon>
        <taxon>metagenomes</taxon>
        <taxon>ecological metagenomes</taxon>
    </lineage>
</organism>
<gene>
    <name evidence="1" type="ORF">S01H1_34799</name>
</gene>
<comment type="caution">
    <text evidence="1">The sequence shown here is derived from an EMBL/GenBank/DDBJ whole genome shotgun (WGS) entry which is preliminary data.</text>
</comment>
<name>X0W1D7_9ZZZZ</name>